<sequence>MTLNDFLAQKPLFYDVIDVERFPKAYRQIAQMLPKPKLIHLVGTNGKGSTGRFLATALDRAGKKTGHYTSPHILRFNERIWMDGAEISDKRLEEAHQKLLSLLTREVSESLSYFEYTTLVAMVAYEGCEYVVCEAGLGGEFDATNVFDKVLSIFTPIDFDHAVFLGTTIDSIATTKLRSMQDIALLGKQKHPEVETIAKTVAADKGCTLYTLSERLNSQIEEMAWHLATKNGLSDYLRDNLTLAMAAYELLGYEANEELFDQSALFGRLSQIAPNVTLDVGHNALAADSIAKAYAGRKVTLIYNTYGDKDYREILSILKPIIKSVEIIEVNEGRIVERMLLESVLEQLEIPYSQFESIEKDKEYLVFGSFSVAETFLKRMNKH</sequence>
<evidence type="ECO:0000313" key="8">
    <source>
        <dbReference type="Proteomes" id="UP000008721"/>
    </source>
</evidence>
<evidence type="ECO:0000256" key="4">
    <source>
        <dbReference type="ARBA" id="ARBA00022741"/>
    </source>
</evidence>
<dbReference type="InterPro" id="IPR001645">
    <property type="entry name" value="Folylpolyglutamate_synth"/>
</dbReference>
<keyword evidence="5" id="KW-0067">ATP-binding</keyword>
<keyword evidence="4" id="KW-0547">Nucleotide-binding</keyword>
<dbReference type="NCBIfam" id="TIGR01499">
    <property type="entry name" value="folC"/>
    <property type="match status" value="1"/>
</dbReference>
<accession>E4U023</accession>
<dbReference type="AlphaFoldDB" id="E4U023"/>
<dbReference type="SUPFAM" id="SSF53244">
    <property type="entry name" value="MurD-like peptide ligases, peptide-binding domain"/>
    <property type="match status" value="1"/>
</dbReference>
<keyword evidence="3" id="KW-0479">Metal-binding</keyword>
<protein>
    <submittedName>
        <fullName evidence="7">FolC bifunctional protein</fullName>
    </submittedName>
</protein>
<dbReference type="PANTHER" id="PTHR11136:SF0">
    <property type="entry name" value="DIHYDROFOLATE SYNTHETASE-RELATED"/>
    <property type="match status" value="1"/>
</dbReference>
<dbReference type="HOGENOM" id="CLU_015869_1_1_7"/>
<evidence type="ECO:0000256" key="6">
    <source>
        <dbReference type="ARBA" id="ARBA00022842"/>
    </source>
</evidence>
<dbReference type="Gene3D" id="3.90.190.20">
    <property type="entry name" value="Mur ligase, C-terminal domain"/>
    <property type="match status" value="1"/>
</dbReference>
<evidence type="ECO:0000256" key="5">
    <source>
        <dbReference type="ARBA" id="ARBA00022840"/>
    </source>
</evidence>
<dbReference type="PANTHER" id="PTHR11136">
    <property type="entry name" value="FOLYLPOLYGLUTAMATE SYNTHASE-RELATED"/>
    <property type="match status" value="1"/>
</dbReference>
<evidence type="ECO:0000313" key="7">
    <source>
        <dbReference type="EMBL" id="ADR33188.1"/>
    </source>
</evidence>
<dbReference type="EMBL" id="CP002355">
    <property type="protein sequence ID" value="ADR33188.1"/>
    <property type="molecule type" value="Genomic_DNA"/>
</dbReference>
<dbReference type="eggNOG" id="COG0285">
    <property type="taxonomic scope" value="Bacteria"/>
</dbReference>
<keyword evidence="2" id="KW-0436">Ligase</keyword>
<dbReference type="STRING" id="709032.Sulku_0521"/>
<proteinExistence type="inferred from homology"/>
<keyword evidence="8" id="KW-1185">Reference proteome</keyword>
<dbReference type="KEGG" id="sku:Sulku_0521"/>
<gene>
    <name evidence="7" type="ordered locus">Sulku_0521</name>
</gene>
<dbReference type="GO" id="GO:0005524">
    <property type="term" value="F:ATP binding"/>
    <property type="evidence" value="ECO:0007669"/>
    <property type="project" value="UniProtKB-KW"/>
</dbReference>
<evidence type="ECO:0000256" key="1">
    <source>
        <dbReference type="ARBA" id="ARBA00008276"/>
    </source>
</evidence>
<dbReference type="RefSeq" id="WP_013459385.1">
    <property type="nucleotide sequence ID" value="NC_014762.1"/>
</dbReference>
<evidence type="ECO:0000256" key="3">
    <source>
        <dbReference type="ARBA" id="ARBA00022723"/>
    </source>
</evidence>
<dbReference type="Gene3D" id="3.40.1190.10">
    <property type="entry name" value="Mur-like, catalytic domain"/>
    <property type="match status" value="1"/>
</dbReference>
<dbReference type="InterPro" id="IPR036565">
    <property type="entry name" value="Mur-like_cat_sf"/>
</dbReference>
<organism evidence="7 8">
    <name type="scientific">Sulfuricurvum kujiense (strain ATCC BAA-921 / DSM 16994 / JCM 11577 / YK-1)</name>
    <dbReference type="NCBI Taxonomy" id="709032"/>
    <lineage>
        <taxon>Bacteria</taxon>
        <taxon>Pseudomonadati</taxon>
        <taxon>Campylobacterota</taxon>
        <taxon>Epsilonproteobacteria</taxon>
        <taxon>Campylobacterales</taxon>
        <taxon>Sulfurimonadaceae</taxon>
        <taxon>Sulfuricurvum</taxon>
    </lineage>
</organism>
<evidence type="ECO:0000256" key="2">
    <source>
        <dbReference type="ARBA" id="ARBA00022598"/>
    </source>
</evidence>
<dbReference type="GO" id="GO:0046872">
    <property type="term" value="F:metal ion binding"/>
    <property type="evidence" value="ECO:0007669"/>
    <property type="project" value="UniProtKB-KW"/>
</dbReference>
<dbReference type="GO" id="GO:0008841">
    <property type="term" value="F:dihydrofolate synthase activity"/>
    <property type="evidence" value="ECO:0007669"/>
    <property type="project" value="TreeGrafter"/>
</dbReference>
<keyword evidence="6" id="KW-0460">Magnesium</keyword>
<dbReference type="GO" id="GO:0004326">
    <property type="term" value="F:tetrahydrofolylpolyglutamate synthase activity"/>
    <property type="evidence" value="ECO:0007669"/>
    <property type="project" value="InterPro"/>
</dbReference>
<dbReference type="GO" id="GO:0005737">
    <property type="term" value="C:cytoplasm"/>
    <property type="evidence" value="ECO:0007669"/>
    <property type="project" value="TreeGrafter"/>
</dbReference>
<name>E4U023_SULKY</name>
<comment type="similarity">
    <text evidence="1">Belongs to the folylpolyglutamate synthase family.</text>
</comment>
<dbReference type="SUPFAM" id="SSF53623">
    <property type="entry name" value="MurD-like peptide ligases, catalytic domain"/>
    <property type="match status" value="1"/>
</dbReference>
<reference evidence="7 8" key="1">
    <citation type="journal article" date="2012" name="Stand. Genomic Sci.">
        <title>Complete genome sequence of the sulfur compounds oxidizing chemolithoautotroph Sulfuricurvum kujiense type strain (YK-1(T)).</title>
        <authorList>
            <person name="Han C."/>
            <person name="Kotsyurbenko O."/>
            <person name="Chertkov O."/>
            <person name="Held B."/>
            <person name="Lapidus A."/>
            <person name="Nolan M."/>
            <person name="Lucas S."/>
            <person name="Hammon N."/>
            <person name="Deshpande S."/>
            <person name="Cheng J.F."/>
            <person name="Tapia R."/>
            <person name="Goodwin L.A."/>
            <person name="Pitluck S."/>
            <person name="Liolios K."/>
            <person name="Pagani I."/>
            <person name="Ivanova N."/>
            <person name="Mavromatis K."/>
            <person name="Mikhailova N."/>
            <person name="Pati A."/>
            <person name="Chen A."/>
            <person name="Palaniappan K."/>
            <person name="Land M."/>
            <person name="Hauser L."/>
            <person name="Chang Y.J."/>
            <person name="Jeffries C.D."/>
            <person name="Brambilla E.M."/>
            <person name="Rohde M."/>
            <person name="Spring S."/>
            <person name="Sikorski J."/>
            <person name="Goker M."/>
            <person name="Woyke T."/>
            <person name="Bristow J."/>
            <person name="Eisen J.A."/>
            <person name="Markowitz V."/>
            <person name="Hugenholtz P."/>
            <person name="Kyrpides N.C."/>
            <person name="Klenk H.P."/>
            <person name="Detter J.C."/>
        </authorList>
    </citation>
    <scope>NUCLEOTIDE SEQUENCE [LARGE SCALE GENOMIC DNA]</scope>
    <source>
        <strain evidence="8">ATCC BAA-921 / DSM 16994 / JCM 11577 / YK-1</strain>
    </source>
</reference>
<dbReference type="InterPro" id="IPR036615">
    <property type="entry name" value="Mur_ligase_C_dom_sf"/>
</dbReference>
<dbReference type="Proteomes" id="UP000008721">
    <property type="component" value="Chromosome"/>
</dbReference>